<evidence type="ECO:0000313" key="4">
    <source>
        <dbReference type="EMBL" id="TYC86023.1"/>
    </source>
</evidence>
<dbReference type="InterPro" id="IPR029063">
    <property type="entry name" value="SAM-dependent_MTases_sf"/>
</dbReference>
<dbReference type="EMBL" id="LKEU01000017">
    <property type="protein sequence ID" value="OFV71719.1"/>
    <property type="molecule type" value="Genomic_DNA"/>
</dbReference>
<dbReference type="GO" id="GO:0032259">
    <property type="term" value="P:methylation"/>
    <property type="evidence" value="ECO:0007669"/>
    <property type="project" value="UniProtKB-KW"/>
</dbReference>
<keyword evidence="3" id="KW-0489">Methyltransferase</keyword>
<dbReference type="STRING" id="52694.ACWI_08440"/>
<protein>
    <submittedName>
        <fullName evidence="4">Class I SAM-dependent methyltransferase</fullName>
    </submittedName>
    <submittedName>
        <fullName evidence="3">dTDP-3-amino-3,4, 6-trideoxy-alpha-D-glucopyranose</fullName>
        <ecNumber evidence="3">2.1.1.234</ecNumber>
    </submittedName>
</protein>
<sequence>MYEEFAQVYDELMKEIDYTKWSDYIQRLFLNSKREIKNVMEFGCGTGNITCNLAQAGINMTAVDLSEAMLTVADEKADRMGLKNIQFYLGDMSNFQINQTFDAVISCCDSVNYLPDLAALQSFFLSSYECLENEGILLFDVNTVTKYKKTIMDNTYVYDLDDIFCVWENEPHFDENAMHFNLTFFEKNKNGTYNRHEETQIQYFYTIEDIHRCLVNIGFKNMKYYDFGTFMQGSNEGERIQVIAEKR</sequence>
<accession>A0A1F2PK09</accession>
<dbReference type="PANTHER" id="PTHR43861">
    <property type="entry name" value="TRANS-ACONITATE 2-METHYLTRANSFERASE-RELATED"/>
    <property type="match status" value="1"/>
</dbReference>
<proteinExistence type="predicted"/>
<keyword evidence="1 3" id="KW-0808">Transferase</keyword>
<comment type="caution">
    <text evidence="3">The sequence shown here is derived from an EMBL/GenBank/DDBJ whole genome shotgun (WGS) entry which is preliminary data.</text>
</comment>
<dbReference type="Proteomes" id="UP000176244">
    <property type="component" value="Unassembled WGS sequence"/>
</dbReference>
<dbReference type="Pfam" id="PF13649">
    <property type="entry name" value="Methyltransf_25"/>
    <property type="match status" value="1"/>
</dbReference>
<dbReference type="SUPFAM" id="SSF53335">
    <property type="entry name" value="S-adenosyl-L-methionine-dependent methyltransferases"/>
    <property type="match status" value="1"/>
</dbReference>
<reference evidence="3 5" key="1">
    <citation type="submission" date="2015-09" db="EMBL/GenBank/DDBJ databases">
        <title>Genome sequence of Acetobacterium wieringae DSM 1911.</title>
        <authorList>
            <person name="Poehlein A."/>
            <person name="Bengelsdorf F.R."/>
            <person name="Schiel-Bengelsdorf B."/>
            <person name="Duerre P."/>
            <person name="Daniel R."/>
        </authorList>
    </citation>
    <scope>NUCLEOTIDE SEQUENCE [LARGE SCALE GENOMIC DNA]</scope>
    <source>
        <strain evidence="3 5">DSM 1911</strain>
    </source>
</reference>
<dbReference type="Proteomes" id="UP000322619">
    <property type="component" value="Unassembled WGS sequence"/>
</dbReference>
<dbReference type="EMBL" id="VSLA01000013">
    <property type="protein sequence ID" value="TYC86023.1"/>
    <property type="molecule type" value="Genomic_DNA"/>
</dbReference>
<dbReference type="GO" id="GO:0008168">
    <property type="term" value="F:methyltransferase activity"/>
    <property type="evidence" value="ECO:0007669"/>
    <property type="project" value="UniProtKB-KW"/>
</dbReference>
<dbReference type="InterPro" id="IPR041698">
    <property type="entry name" value="Methyltransf_25"/>
</dbReference>
<evidence type="ECO:0000313" key="3">
    <source>
        <dbReference type="EMBL" id="OFV71719.1"/>
    </source>
</evidence>
<name>A0A1F2PK09_9FIRM</name>
<reference evidence="4 6" key="2">
    <citation type="submission" date="2019-08" db="EMBL/GenBank/DDBJ databases">
        <title>Isolation and enrichment of carboxydotrophic bacteria from anaerobic sludge for the production of bio-based chemicals from syngas.</title>
        <authorList>
            <person name="Antares A.L."/>
            <person name="Moreira J."/>
            <person name="Diender M."/>
            <person name="Parshina S.N."/>
            <person name="Stams A.J.M."/>
            <person name="Alves M."/>
            <person name="Alves J.I."/>
            <person name="Sousa D.Z."/>
        </authorList>
    </citation>
    <scope>NUCLEOTIDE SEQUENCE [LARGE SCALE GENOMIC DNA]</scope>
    <source>
        <strain evidence="4 6">JM</strain>
    </source>
</reference>
<dbReference type="OrthoDB" id="9811589at2"/>
<dbReference type="Gene3D" id="3.40.50.150">
    <property type="entry name" value="Vaccinia Virus protein VP39"/>
    <property type="match status" value="1"/>
</dbReference>
<dbReference type="RefSeq" id="WP_070370187.1">
    <property type="nucleotide sequence ID" value="NZ_JBCFAW010000003.1"/>
</dbReference>
<dbReference type="Gene3D" id="2.20.25.110">
    <property type="entry name" value="S-adenosyl-L-methionine-dependent methyltransferases"/>
    <property type="match status" value="1"/>
</dbReference>
<dbReference type="AlphaFoldDB" id="A0A1F2PK09"/>
<evidence type="ECO:0000313" key="5">
    <source>
        <dbReference type="Proteomes" id="UP000176244"/>
    </source>
</evidence>
<gene>
    <name evidence="3" type="primary">desVI</name>
    <name evidence="3" type="ORF">ACWI_08440</name>
    <name evidence="4" type="ORF">FXB42_09220</name>
</gene>
<evidence type="ECO:0000259" key="2">
    <source>
        <dbReference type="Pfam" id="PF13649"/>
    </source>
</evidence>
<dbReference type="CDD" id="cd02440">
    <property type="entry name" value="AdoMet_MTases"/>
    <property type="match status" value="1"/>
</dbReference>
<feature type="domain" description="Methyltransferase" evidence="2">
    <location>
        <begin position="39"/>
        <end position="132"/>
    </location>
</feature>
<evidence type="ECO:0000256" key="1">
    <source>
        <dbReference type="ARBA" id="ARBA00022679"/>
    </source>
</evidence>
<organism evidence="3 5">
    <name type="scientific">Acetobacterium wieringae</name>
    <dbReference type="NCBI Taxonomy" id="52694"/>
    <lineage>
        <taxon>Bacteria</taxon>
        <taxon>Bacillati</taxon>
        <taxon>Bacillota</taxon>
        <taxon>Clostridia</taxon>
        <taxon>Eubacteriales</taxon>
        <taxon>Eubacteriaceae</taxon>
        <taxon>Acetobacterium</taxon>
    </lineage>
</organism>
<dbReference type="EC" id="2.1.1.234" evidence="3"/>
<evidence type="ECO:0000313" key="6">
    <source>
        <dbReference type="Proteomes" id="UP000322619"/>
    </source>
</evidence>